<dbReference type="RefSeq" id="XP_019041721.1">
    <property type="nucleotide sequence ID" value="XM_019181092.1"/>
</dbReference>
<dbReference type="GO" id="GO:0043248">
    <property type="term" value="P:proteasome assembly"/>
    <property type="evidence" value="ECO:0007669"/>
    <property type="project" value="EnsemblFungi"/>
</dbReference>
<evidence type="ECO:0000256" key="2">
    <source>
        <dbReference type="ARBA" id="ARBA00022737"/>
    </source>
</evidence>
<gene>
    <name evidence="10" type="ORF">WICANDRAFT_25044</name>
</gene>
<keyword evidence="4" id="KW-0234">DNA repair</keyword>
<keyword evidence="2" id="KW-0677">Repeat</keyword>
<dbReference type="GO" id="GO:1902906">
    <property type="term" value="P:proteasome storage granule assembly"/>
    <property type="evidence" value="ECO:0007669"/>
    <property type="project" value="EnsemblFungi"/>
</dbReference>
<dbReference type="OrthoDB" id="17907at2759"/>
<evidence type="ECO:0000313" key="11">
    <source>
        <dbReference type="Proteomes" id="UP000094112"/>
    </source>
</evidence>
<dbReference type="InterPro" id="IPR016024">
    <property type="entry name" value="ARM-type_fold"/>
</dbReference>
<dbReference type="InterPro" id="IPR021843">
    <property type="entry name" value="PSME4_C"/>
</dbReference>
<dbReference type="InterPro" id="IPR032372">
    <property type="entry name" value="Blm10_N"/>
</dbReference>
<evidence type="ECO:0000256" key="3">
    <source>
        <dbReference type="ARBA" id="ARBA00022763"/>
    </source>
</evidence>
<sequence>MPQDINAPIPLRNKVLSTQANEAQKIMRPSSSIDLSNHAKRAKLDKKPLTPDPAGMDSKTPQDQDLDAEDQLIKQRLKHYNLDYPDSYEEYLKESSDKKSKFFARAEARKLDLKNLLPYQAESHKDQAKYLTHVLVHLYIAIKSLDLEGLVSISTKDLANIRNDIELTLDTDFFNADLSFDYENVEEDEDDEDEEDAKGQSGVIGKLLPRSATIISVNHWTNELKTCLKAKFDIPLSLRASLAKVYYYLALSKGQSINSQLFIDLFVKLTYKYRDLLIESNKLILDHKPLINYIVDFFPDVDPTYDIYSPTTDENDKKIFNLSMKLALNSNCFFAPSAMRELYDFSLSRFSIPTAFTSLTILCNSLPVFFNESNSIMDFIPSLFYFWTNNTSIKALDINIIDLLGRISRSVYFQIANGSDKPKFGKFGIYTEDQMNFIFNNLQNNLRNDFKVSSFYGVARILVFSINNENFEGFHQKLKVLLNSIETYAHPSNTGSWSILVARFCHRFIKQYHKRIIAEKDEDSKVPKEVRLSPETNAKIISAFKEIVLLGSQAKKDSVSNYYIATLGYLTDLEATNKFLLVNQVLIDLYDSLTDQFINSSHRIIVALKQFTEISRFMIHDKIYRIHMTNLMSLLLGKIGTNDLNLTNNVFNTLVTVGSLVPFKDLTTEDDFISFESTTLGFIQDHLFFLKEHPDEEFSADQSTIHNAFLGSTKIFNDLTKTLVDKLFLLVEADLNERLIFKITQSLLILTQSFSDEVFESFAKCLENKFHDDNLNNVNENEVLIANIYGALIKSDERRFGKMFKQLDYLIREELEQGAGSIRNKTSTVLGRDKKLVLYLSILGEVLSVSYNQVLNYKKEFMNLIQHLYEKISNPSLHGLAANIIHKTLLNLTKIKLRENKLFSNEENIKYEEYWGGKQFDSDRFEKKRLSFRWYIPTNTEVSFAIEVFETIVVETLSKIEELTKHKDDSELSFSDEFTKNLLYISSSLSGNSILFDPDYTSDQADKNENFTGTSLQRKLMILKSLRAFKTDDNELNIDIEEITKHHEDVDLVSERPVSEDRSDVKEDFKEILNGVSEDVEGINIDDEVPSSRMLTPMLQHESDLTSIMNSSVAFRELKIYNCNYFFGNNSSEKKSYTNYGHIHSLRSLVGHGLHKVYEYLSEHQNENLYLFQALLHTVESYFCDVGKVSTLDFEDELFIDYTFLKRVQSIGNYTKPFTRTCLGARIEKFHRQRVILHSTNRFQTKLDKLLLQDLVEMSTSSYPSVHQPSQMVMIETMKKLIGSYSLILHAVVQNVEKSIAEKDLKRIEAGLRIFRLKKIHNKLLSDYTNIGKITQILCQCLMIDNLEISGLAQLCLNDFSISLRIPSAIARFEVVEIDGAIRPPDKCIDLEIQTVKAAKDAKREFYMTKLDDLQELLIKAESENEHWKLSVLYLKFLTNIQAYYEVPTKGKILELLILKSKHHHPTLVRLCIKASTKLFEKTVRFAIFKYSLENSFDNQFQRDGMVKIDTADSFSDKFKKEMENFEDPKYFIDGRAFKGWLFWDKFIQAVDSTKAAIDVQFNDADQESLKLLGSLITKDWLNLILKTLMQDNETKGVFQSIDVFMFSTIVHLISLGFTTLTYQELLHLVTENYIKDEKASVIIVAELICGLLIATNHTTKENIQARDSFLGPFLDSVVLHDLAPDTSGVWNIVFWWVPSRIDVRRVPILAEKAMSLGGVIDVDSNLAFIQSSRVNFARSYLASLGWRFNDAEKLFDALVFEHPYQLVRDQVGSLVATLAFTIFRESYDNSQKFIDAQNQQELGLKAYNIPESFAERIKGLFNRIESLRLETSDLSAQDLLKSEYFYIASTVLKWLEDGFSGLFSISLSPYVCDYIAPFLMNLENNRELCKLAGISPGFVYYRMASIAYRPEIIPDVLKVATKTDLSIHQLQIQLTFIERFFSRQLLQLTPEQKQQLLVCVDKLLFHNSVEVRTKAASVLSGFIHSSQDLEGVGPFINKYVKTLGKRRPKNAKLTNEEAIKLHASAMGLGALISAFPYVSPPPAWMPSRVCTLARASSLPGIIGKSAKDTLSTFKKIRSDTWHIDRTSFTEEQLEDLEGVLWRSYFA</sequence>
<feature type="domain" description="Proteasome activator Blm10 N-terminal" evidence="9">
    <location>
        <begin position="72"/>
        <end position="150"/>
    </location>
</feature>
<dbReference type="PANTHER" id="PTHR32170:SF3">
    <property type="entry name" value="PROTEASOME ACTIVATOR COMPLEX SUBUNIT 4"/>
    <property type="match status" value="1"/>
</dbReference>
<dbReference type="GO" id="GO:0070628">
    <property type="term" value="F:proteasome binding"/>
    <property type="evidence" value="ECO:0007669"/>
    <property type="project" value="EnsemblFungi"/>
</dbReference>
<keyword evidence="5" id="KW-0175">Coiled coil</keyword>
<dbReference type="GO" id="GO:0034515">
    <property type="term" value="C:proteasome storage granule"/>
    <property type="evidence" value="ECO:0007669"/>
    <property type="project" value="EnsemblFungi"/>
</dbReference>
<dbReference type="GO" id="GO:0061136">
    <property type="term" value="P:regulation of proteasomal protein catabolic process"/>
    <property type="evidence" value="ECO:0007669"/>
    <property type="project" value="EnsemblFungi"/>
</dbReference>
<evidence type="ECO:0008006" key="12">
    <source>
        <dbReference type="Google" id="ProtNLM"/>
    </source>
</evidence>
<dbReference type="GO" id="GO:0006281">
    <property type="term" value="P:DNA repair"/>
    <property type="evidence" value="ECO:0007669"/>
    <property type="project" value="UniProtKB-KW"/>
</dbReference>
<evidence type="ECO:0000256" key="5">
    <source>
        <dbReference type="SAM" id="Coils"/>
    </source>
</evidence>
<feature type="coiled-coil region" evidence="5">
    <location>
        <begin position="1404"/>
        <end position="1431"/>
    </location>
</feature>
<dbReference type="GO" id="GO:0005829">
    <property type="term" value="C:cytosol"/>
    <property type="evidence" value="ECO:0007669"/>
    <property type="project" value="TreeGrafter"/>
</dbReference>
<name>A0A1E3PBB2_WICAA</name>
<dbReference type="InterPro" id="IPR032430">
    <property type="entry name" value="Blm10_mid"/>
</dbReference>
<dbReference type="GO" id="GO:0010499">
    <property type="term" value="P:proteasomal ubiquitin-independent protein catabolic process"/>
    <property type="evidence" value="ECO:0007669"/>
    <property type="project" value="EnsemblFungi"/>
</dbReference>
<evidence type="ECO:0000259" key="7">
    <source>
        <dbReference type="Pfam" id="PF11919"/>
    </source>
</evidence>
<dbReference type="Pfam" id="PF11919">
    <property type="entry name" value="PSME4_C"/>
    <property type="match status" value="1"/>
</dbReference>
<dbReference type="GO" id="GO:1990236">
    <property type="term" value="P:proteasome core complex import into nucleus"/>
    <property type="evidence" value="ECO:0007669"/>
    <property type="project" value="EnsemblFungi"/>
</dbReference>
<dbReference type="Pfam" id="PF16547">
    <property type="entry name" value="BLM10_N"/>
    <property type="match status" value="1"/>
</dbReference>
<dbReference type="STRING" id="683960.A0A1E3PBB2"/>
<proteinExistence type="inferred from homology"/>
<dbReference type="Pfam" id="PF16507">
    <property type="entry name" value="HEAT_PSME4_mid"/>
    <property type="match status" value="1"/>
</dbReference>
<accession>A0A1E3PBB2</accession>
<feature type="region of interest" description="Disordered" evidence="6">
    <location>
        <begin position="21"/>
        <end position="66"/>
    </location>
</feature>
<dbReference type="Proteomes" id="UP000094112">
    <property type="component" value="Unassembled WGS sequence"/>
</dbReference>
<dbReference type="GO" id="GO:0005634">
    <property type="term" value="C:nucleus"/>
    <property type="evidence" value="ECO:0007669"/>
    <property type="project" value="EnsemblFungi"/>
</dbReference>
<protein>
    <recommendedName>
        <fullName evidence="12">Proteasome activator BLM10</fullName>
    </recommendedName>
</protein>
<dbReference type="GeneID" id="30198338"/>
<dbReference type="PANTHER" id="PTHR32170">
    <property type="entry name" value="PROTEASOME ACTIVATOR COMPLEX SUBUNIT 4"/>
    <property type="match status" value="1"/>
</dbReference>
<keyword evidence="3" id="KW-0227">DNA damage</keyword>
<dbReference type="Gene3D" id="1.10.287.2210">
    <property type="match status" value="1"/>
</dbReference>
<evidence type="ECO:0000259" key="9">
    <source>
        <dbReference type="Pfam" id="PF16547"/>
    </source>
</evidence>
<evidence type="ECO:0000256" key="4">
    <source>
        <dbReference type="ARBA" id="ARBA00023204"/>
    </source>
</evidence>
<keyword evidence="11" id="KW-1185">Reference proteome</keyword>
<evidence type="ECO:0000256" key="6">
    <source>
        <dbReference type="SAM" id="MobiDB-lite"/>
    </source>
</evidence>
<dbReference type="SUPFAM" id="SSF48371">
    <property type="entry name" value="ARM repeat"/>
    <property type="match status" value="1"/>
</dbReference>
<organism evidence="10 11">
    <name type="scientific">Wickerhamomyces anomalus (strain ATCC 58044 / CBS 1984 / NCYC 433 / NRRL Y-366-8)</name>
    <name type="common">Yeast</name>
    <name type="synonym">Hansenula anomala</name>
    <dbReference type="NCBI Taxonomy" id="683960"/>
    <lineage>
        <taxon>Eukaryota</taxon>
        <taxon>Fungi</taxon>
        <taxon>Dikarya</taxon>
        <taxon>Ascomycota</taxon>
        <taxon>Saccharomycotina</taxon>
        <taxon>Saccharomycetes</taxon>
        <taxon>Phaffomycetales</taxon>
        <taxon>Wickerhamomycetaceae</taxon>
        <taxon>Wickerhamomyces</taxon>
    </lineage>
</organism>
<feature type="domain" description="Proteasome activator Blm10 middle HEAT repeats region" evidence="8">
    <location>
        <begin position="478"/>
        <end position="996"/>
    </location>
</feature>
<evidence type="ECO:0000259" key="8">
    <source>
        <dbReference type="Pfam" id="PF16507"/>
    </source>
</evidence>
<dbReference type="GO" id="GO:0016504">
    <property type="term" value="F:peptidase activator activity"/>
    <property type="evidence" value="ECO:0007669"/>
    <property type="project" value="EnsemblFungi"/>
</dbReference>
<feature type="domain" description="Proteasome activator complex subunit 4 C-terminal" evidence="7">
    <location>
        <begin position="2020"/>
        <end position="2107"/>
    </location>
</feature>
<dbReference type="EMBL" id="KV454208">
    <property type="protein sequence ID" value="ODQ62514.1"/>
    <property type="molecule type" value="Genomic_DNA"/>
</dbReference>
<evidence type="ECO:0000313" key="10">
    <source>
        <dbReference type="EMBL" id="ODQ62514.1"/>
    </source>
</evidence>
<reference evidence="10 11" key="1">
    <citation type="journal article" date="2016" name="Proc. Natl. Acad. Sci. U.S.A.">
        <title>Comparative genomics of biotechnologically important yeasts.</title>
        <authorList>
            <person name="Riley R."/>
            <person name="Haridas S."/>
            <person name="Wolfe K.H."/>
            <person name="Lopes M.R."/>
            <person name="Hittinger C.T."/>
            <person name="Goeker M."/>
            <person name="Salamov A.A."/>
            <person name="Wisecaver J.H."/>
            <person name="Long T.M."/>
            <person name="Calvey C.H."/>
            <person name="Aerts A.L."/>
            <person name="Barry K.W."/>
            <person name="Choi C."/>
            <person name="Clum A."/>
            <person name="Coughlan A.Y."/>
            <person name="Deshpande S."/>
            <person name="Douglass A.P."/>
            <person name="Hanson S.J."/>
            <person name="Klenk H.-P."/>
            <person name="LaButti K.M."/>
            <person name="Lapidus A."/>
            <person name="Lindquist E.A."/>
            <person name="Lipzen A.M."/>
            <person name="Meier-Kolthoff J.P."/>
            <person name="Ohm R.A."/>
            <person name="Otillar R.P."/>
            <person name="Pangilinan J.L."/>
            <person name="Peng Y."/>
            <person name="Rokas A."/>
            <person name="Rosa C.A."/>
            <person name="Scheuner C."/>
            <person name="Sibirny A.A."/>
            <person name="Slot J.C."/>
            <person name="Stielow J.B."/>
            <person name="Sun H."/>
            <person name="Kurtzman C.P."/>
            <person name="Blackwell M."/>
            <person name="Grigoriev I.V."/>
            <person name="Jeffries T.W."/>
        </authorList>
    </citation>
    <scope>NUCLEOTIDE SEQUENCE [LARGE SCALE GENOMIC DNA]</scope>
    <source>
        <strain evidence="11">ATCC 58044 / CBS 1984 / NCYC 433 / NRRL Y-366-8</strain>
    </source>
</reference>
<dbReference type="InterPro" id="IPR035309">
    <property type="entry name" value="PSME4"/>
</dbReference>
<comment type="similarity">
    <text evidence="1">Belongs to the BLM10 family.</text>
</comment>
<evidence type="ECO:0000256" key="1">
    <source>
        <dbReference type="ARBA" id="ARBA00005739"/>
    </source>
</evidence>